<name>A0A918ISD9_9RHOB</name>
<proteinExistence type="predicted"/>
<evidence type="ECO:0000313" key="1">
    <source>
        <dbReference type="EMBL" id="GGW30195.1"/>
    </source>
</evidence>
<reference evidence="1" key="1">
    <citation type="journal article" date="2014" name="Int. J. Syst. Evol. Microbiol.">
        <title>Complete genome sequence of Corynebacterium casei LMG S-19264T (=DSM 44701T), isolated from a smear-ripened cheese.</title>
        <authorList>
            <consortium name="US DOE Joint Genome Institute (JGI-PGF)"/>
            <person name="Walter F."/>
            <person name="Albersmeier A."/>
            <person name="Kalinowski J."/>
            <person name="Ruckert C."/>
        </authorList>
    </citation>
    <scope>NUCLEOTIDE SEQUENCE</scope>
    <source>
        <strain evidence="1">KCTC 23714</strain>
    </source>
</reference>
<keyword evidence="2" id="KW-1185">Reference proteome</keyword>
<comment type="caution">
    <text evidence="1">The sequence shown here is derived from an EMBL/GenBank/DDBJ whole genome shotgun (WGS) entry which is preliminary data.</text>
</comment>
<dbReference type="AlphaFoldDB" id="A0A918ISD9"/>
<gene>
    <name evidence="1" type="ORF">GCM10011452_18520</name>
</gene>
<dbReference type="RefSeq" id="WP_189633566.1">
    <property type="nucleotide sequence ID" value="NZ_BMYQ01000004.1"/>
</dbReference>
<accession>A0A918ISD9</accession>
<sequence length="249" mass="27026">MARDLELGVDGRVTPSLHPQIVASLEDFDSDTEGELQQVVEAFTHAYETVGKVLDAREAVENDLTLTPADRVLRVADVADKVMERATKAFDKAAANMRSGIANIEKELTTPVQSRAAHTIAAEVRAYIRGLKAEGKSPMDFVRNAIVSGDTDTAMSALGGPAYLSGLDPNAQAVLLRMFHEKNNPALVKRQRAMQAAADLLDRNGGLIFQSIEKAVGVYEDPKTKRKFHPNELRKLKQSSAKAFAQLGG</sequence>
<dbReference type="Proteomes" id="UP000628984">
    <property type="component" value="Unassembled WGS sequence"/>
</dbReference>
<organism evidence="1 2">
    <name type="scientific">Gemmobacter lanyuensis</name>
    <dbReference type="NCBI Taxonomy" id="1054497"/>
    <lineage>
        <taxon>Bacteria</taxon>
        <taxon>Pseudomonadati</taxon>
        <taxon>Pseudomonadota</taxon>
        <taxon>Alphaproteobacteria</taxon>
        <taxon>Rhodobacterales</taxon>
        <taxon>Paracoccaceae</taxon>
        <taxon>Gemmobacter</taxon>
    </lineage>
</organism>
<reference evidence="1" key="2">
    <citation type="submission" date="2020-09" db="EMBL/GenBank/DDBJ databases">
        <authorList>
            <person name="Sun Q."/>
            <person name="Kim S."/>
        </authorList>
    </citation>
    <scope>NUCLEOTIDE SEQUENCE</scope>
    <source>
        <strain evidence="1">KCTC 23714</strain>
    </source>
</reference>
<dbReference type="EMBL" id="BMYQ01000004">
    <property type="protein sequence ID" value="GGW30195.1"/>
    <property type="molecule type" value="Genomic_DNA"/>
</dbReference>
<evidence type="ECO:0000313" key="2">
    <source>
        <dbReference type="Proteomes" id="UP000628984"/>
    </source>
</evidence>
<protein>
    <submittedName>
        <fullName evidence="1">Uncharacterized protein</fullName>
    </submittedName>
</protein>